<dbReference type="Proteomes" id="UP000565521">
    <property type="component" value="Unassembled WGS sequence"/>
</dbReference>
<evidence type="ECO:0000256" key="4">
    <source>
        <dbReference type="ARBA" id="ARBA00022960"/>
    </source>
</evidence>
<dbReference type="RefSeq" id="WP_176906639.1">
    <property type="nucleotide sequence ID" value="NZ_JABKAU010000002.1"/>
</dbReference>
<dbReference type="EMBL" id="JABKAU010000002">
    <property type="protein sequence ID" value="NVO29932.1"/>
    <property type="molecule type" value="Genomic_DNA"/>
</dbReference>
<keyword evidence="5 7" id="KW-0573">Peptidoglycan synthesis</keyword>
<dbReference type="PANTHER" id="PTHR36699:SF1">
    <property type="entry name" value="L,D-TRANSPEPTIDASE YAFK-RELATED"/>
    <property type="match status" value="1"/>
</dbReference>
<accession>A0A7Y7PLJ3</accession>
<evidence type="ECO:0000259" key="9">
    <source>
        <dbReference type="PROSITE" id="PS52029"/>
    </source>
</evidence>
<keyword evidence="4 7" id="KW-0133">Cell shape</keyword>
<keyword evidence="6 7" id="KW-0961">Cell wall biogenesis/degradation</keyword>
<dbReference type="GO" id="GO:0016740">
    <property type="term" value="F:transferase activity"/>
    <property type="evidence" value="ECO:0007669"/>
    <property type="project" value="UniProtKB-KW"/>
</dbReference>
<feature type="active site" description="Nucleophile" evidence="7">
    <location>
        <position position="173"/>
    </location>
</feature>
<dbReference type="PANTHER" id="PTHR36699">
    <property type="entry name" value="LD-TRANSPEPTIDASE"/>
    <property type="match status" value="1"/>
</dbReference>
<evidence type="ECO:0000256" key="8">
    <source>
        <dbReference type="SAM" id="SignalP"/>
    </source>
</evidence>
<dbReference type="CDD" id="cd16913">
    <property type="entry name" value="YkuD_like"/>
    <property type="match status" value="1"/>
</dbReference>
<dbReference type="GO" id="GO:0008360">
    <property type="term" value="P:regulation of cell shape"/>
    <property type="evidence" value="ECO:0007669"/>
    <property type="project" value="UniProtKB-UniRule"/>
</dbReference>
<evidence type="ECO:0000256" key="1">
    <source>
        <dbReference type="ARBA" id="ARBA00004752"/>
    </source>
</evidence>
<evidence type="ECO:0000256" key="7">
    <source>
        <dbReference type="PROSITE-ProRule" id="PRU01373"/>
    </source>
</evidence>
<evidence type="ECO:0000256" key="6">
    <source>
        <dbReference type="ARBA" id="ARBA00023316"/>
    </source>
</evidence>
<dbReference type="GO" id="GO:0004180">
    <property type="term" value="F:carboxypeptidase activity"/>
    <property type="evidence" value="ECO:0007669"/>
    <property type="project" value="UniProtKB-ARBA"/>
</dbReference>
<feature type="active site" description="Proton donor/acceptor" evidence="7">
    <location>
        <position position="165"/>
    </location>
</feature>
<comment type="similarity">
    <text evidence="2">Belongs to the YkuD family.</text>
</comment>
<evidence type="ECO:0000256" key="2">
    <source>
        <dbReference type="ARBA" id="ARBA00005992"/>
    </source>
</evidence>
<evidence type="ECO:0000313" key="10">
    <source>
        <dbReference type="EMBL" id="NVO29932.1"/>
    </source>
</evidence>
<dbReference type="InterPro" id="IPR038063">
    <property type="entry name" value="Transpep_catalytic_dom"/>
</dbReference>
<dbReference type="InterPro" id="IPR005490">
    <property type="entry name" value="LD_TPept_cat_dom"/>
</dbReference>
<evidence type="ECO:0000313" key="11">
    <source>
        <dbReference type="Proteomes" id="UP000565521"/>
    </source>
</evidence>
<keyword evidence="3" id="KW-0808">Transferase</keyword>
<dbReference type="AlphaFoldDB" id="A0A7Y7PLJ3"/>
<evidence type="ECO:0000256" key="5">
    <source>
        <dbReference type="ARBA" id="ARBA00022984"/>
    </source>
</evidence>
<sequence length="255" mass="28415">MRNLFFLSVAALVLVVALAARPATHLPDPEANFRTGQLRYPRVREAYAQYQAPVQHLLRRNGLVAEQLELFVRAFKIGRRVEVWARNRGEGPFVLLRTFGLAGTSGTLGPKRRAGDRQIPEGFYTINRFNPNSQYLLSLGLDYPNAADQRRTAPGLDPGDNIFLHGSNETIGCLPITDAGIRELYVLAVEAYSAGQLSIPVHIFPFELSADQLARRQASPHLAFWQELAPGYAYFETHRQLPTITLAADGTYVAR</sequence>
<comment type="caution">
    <text evidence="10">The sequence shown here is derived from an EMBL/GenBank/DDBJ whole genome shotgun (WGS) entry which is preliminary data.</text>
</comment>
<dbReference type="UniPathway" id="UPA00219"/>
<proteinExistence type="inferred from homology"/>
<dbReference type="PROSITE" id="PS52029">
    <property type="entry name" value="LD_TPASE"/>
    <property type="match status" value="1"/>
</dbReference>
<gene>
    <name evidence="10" type="ORF">HW554_01830</name>
</gene>
<comment type="pathway">
    <text evidence="1 7">Cell wall biogenesis; peptidoglycan biosynthesis.</text>
</comment>
<protein>
    <recommendedName>
        <fullName evidence="9">L,D-TPase catalytic domain-containing protein</fullName>
    </recommendedName>
</protein>
<dbReference type="GO" id="GO:0009252">
    <property type="term" value="P:peptidoglycan biosynthetic process"/>
    <property type="evidence" value="ECO:0007669"/>
    <property type="project" value="UniProtKB-UniPathway"/>
</dbReference>
<dbReference type="SUPFAM" id="SSF141523">
    <property type="entry name" value="L,D-transpeptidase catalytic domain-like"/>
    <property type="match status" value="1"/>
</dbReference>
<reference evidence="10 11" key="1">
    <citation type="submission" date="2020-05" db="EMBL/GenBank/DDBJ databases">
        <title>Hymenobacter terrestris sp. nov. and Hymenobacter lapidiphilus sp. nov., isolated from regoliths in Antarctica.</title>
        <authorList>
            <person name="Sedlacek I."/>
            <person name="Pantucek R."/>
            <person name="Zeman M."/>
            <person name="Holochova P."/>
            <person name="Kralova S."/>
            <person name="Stankova E."/>
            <person name="Sedo O."/>
            <person name="Micenkova L."/>
            <person name="Svec P."/>
            <person name="Gupta V."/>
            <person name="Sood U."/>
            <person name="Korpole U.S."/>
            <person name="Lal R."/>
        </authorList>
    </citation>
    <scope>NUCLEOTIDE SEQUENCE [LARGE SCALE GENOMIC DNA]</scope>
    <source>
        <strain evidence="10 11">P5342</strain>
    </source>
</reference>
<feature type="domain" description="L,D-TPase catalytic" evidence="9">
    <location>
        <begin position="70"/>
        <end position="204"/>
    </location>
</feature>
<keyword evidence="8" id="KW-0732">Signal</keyword>
<feature type="signal peptide" evidence="8">
    <location>
        <begin position="1"/>
        <end position="19"/>
    </location>
</feature>
<keyword evidence="11" id="KW-1185">Reference proteome</keyword>
<name>A0A7Y7PLJ3_9BACT</name>
<organism evidence="10 11">
    <name type="scientific">Hymenobacter lapidiphilus</name>
    <dbReference type="NCBI Taxonomy" id="2608003"/>
    <lineage>
        <taxon>Bacteria</taxon>
        <taxon>Pseudomonadati</taxon>
        <taxon>Bacteroidota</taxon>
        <taxon>Cytophagia</taxon>
        <taxon>Cytophagales</taxon>
        <taxon>Hymenobacteraceae</taxon>
        <taxon>Hymenobacter</taxon>
    </lineage>
</organism>
<evidence type="ECO:0000256" key="3">
    <source>
        <dbReference type="ARBA" id="ARBA00022679"/>
    </source>
</evidence>
<feature type="chain" id="PRO_5031089787" description="L,D-TPase catalytic domain-containing protein" evidence="8">
    <location>
        <begin position="20"/>
        <end position="255"/>
    </location>
</feature>
<dbReference type="GO" id="GO:0071555">
    <property type="term" value="P:cell wall organization"/>
    <property type="evidence" value="ECO:0007669"/>
    <property type="project" value="UniProtKB-UniRule"/>
</dbReference>